<evidence type="ECO:0000256" key="1">
    <source>
        <dbReference type="ARBA" id="ARBA00008383"/>
    </source>
</evidence>
<name>A0A0M8NZX6_9EURO</name>
<evidence type="ECO:0000313" key="3">
    <source>
        <dbReference type="EMBL" id="KOS37590.1"/>
    </source>
</evidence>
<dbReference type="GO" id="GO:0005739">
    <property type="term" value="C:mitochondrion"/>
    <property type="evidence" value="ECO:0007669"/>
    <property type="project" value="TreeGrafter"/>
</dbReference>
<dbReference type="InterPro" id="IPR044855">
    <property type="entry name" value="CoA-Trfase_III_dom3_sf"/>
</dbReference>
<dbReference type="AlphaFoldDB" id="A0A0M8NZX6"/>
<comment type="similarity">
    <text evidence="1">Belongs to the CoA-transferase III family.</text>
</comment>
<dbReference type="PANTHER" id="PTHR48207:SF3">
    <property type="entry name" value="SUCCINATE--HYDROXYMETHYLGLUTARATE COA-TRANSFERASE"/>
    <property type="match status" value="1"/>
</dbReference>
<dbReference type="InterPro" id="IPR023606">
    <property type="entry name" value="CoA-Trfase_III_dom_1_sf"/>
</dbReference>
<evidence type="ECO:0000256" key="2">
    <source>
        <dbReference type="ARBA" id="ARBA00022679"/>
    </source>
</evidence>
<evidence type="ECO:0008006" key="5">
    <source>
        <dbReference type="Google" id="ProtNLM"/>
    </source>
</evidence>
<accession>A0A0M8NZX6</accession>
<comment type="caution">
    <text evidence="3">The sequence shown here is derived from an EMBL/GenBank/DDBJ whole genome shotgun (WGS) entry which is preliminary data.</text>
</comment>
<keyword evidence="4" id="KW-1185">Reference proteome</keyword>
<evidence type="ECO:0000313" key="4">
    <source>
        <dbReference type="Proteomes" id="UP000037696"/>
    </source>
</evidence>
<dbReference type="GO" id="GO:0047369">
    <property type="term" value="F:succinate-hydroxymethylglutarate CoA-transferase activity"/>
    <property type="evidence" value="ECO:0007669"/>
    <property type="project" value="TreeGrafter"/>
</dbReference>
<protein>
    <recommendedName>
        <fullName evidence="5">CoA-transferase family III domain-containing protein</fullName>
    </recommendedName>
</protein>
<dbReference type="PANTHER" id="PTHR48207">
    <property type="entry name" value="SUCCINATE--HYDROXYMETHYLGLUTARATE COA-TRANSFERASE"/>
    <property type="match status" value="1"/>
</dbReference>
<dbReference type="STRING" id="229535.A0A0M8NZX6"/>
<proteinExistence type="inferred from homology"/>
<organism evidence="3 4">
    <name type="scientific">Penicillium nordicum</name>
    <dbReference type="NCBI Taxonomy" id="229535"/>
    <lineage>
        <taxon>Eukaryota</taxon>
        <taxon>Fungi</taxon>
        <taxon>Dikarya</taxon>
        <taxon>Ascomycota</taxon>
        <taxon>Pezizomycotina</taxon>
        <taxon>Eurotiomycetes</taxon>
        <taxon>Eurotiomycetidae</taxon>
        <taxon>Eurotiales</taxon>
        <taxon>Aspergillaceae</taxon>
        <taxon>Penicillium</taxon>
    </lineage>
</organism>
<dbReference type="InterPro" id="IPR050483">
    <property type="entry name" value="CoA-transferase_III_domain"/>
</dbReference>
<dbReference type="Proteomes" id="UP000037696">
    <property type="component" value="Unassembled WGS sequence"/>
</dbReference>
<dbReference type="Gene3D" id="3.40.50.10540">
    <property type="entry name" value="Crotonobetainyl-coa:carnitine coa-transferase, domain 1"/>
    <property type="match status" value="1"/>
</dbReference>
<gene>
    <name evidence="3" type="ORF">ACN38_g11606</name>
</gene>
<dbReference type="InterPro" id="IPR003673">
    <property type="entry name" value="CoA-Trfase_fam_III"/>
</dbReference>
<reference evidence="3 4" key="1">
    <citation type="submission" date="2015-08" db="EMBL/GenBank/DDBJ databases">
        <title>Genome sequencing of Penicillium nordicum.</title>
        <authorList>
            <person name="Nguyen H.D."/>
            <person name="Seifert K.A."/>
        </authorList>
    </citation>
    <scope>NUCLEOTIDE SEQUENCE [LARGE SCALE GENOMIC DNA]</scope>
    <source>
        <strain evidence="3 4">DAOMC 185683</strain>
    </source>
</reference>
<dbReference type="OrthoDB" id="5863171at2759"/>
<dbReference type="Gene3D" id="3.30.1540.10">
    <property type="entry name" value="formyl-coa transferase, domain 3"/>
    <property type="match status" value="1"/>
</dbReference>
<dbReference type="SUPFAM" id="SSF89796">
    <property type="entry name" value="CoA-transferase family III (CaiB/BaiF)"/>
    <property type="match status" value="1"/>
</dbReference>
<dbReference type="EMBL" id="LHQQ01000308">
    <property type="protein sequence ID" value="KOS37590.1"/>
    <property type="molecule type" value="Genomic_DNA"/>
</dbReference>
<sequence length="188" mass="20870">MSTDLYLHGAIVAAFYACRDTGRGQRIDASLFESQVWLPSNVAMSWLNAGEHAKRWGTEHPSIVPYQAINTQDGHLVMGTTDTRQFQSLRHLMKPSGLPTDPRFVDNSPRVQNRAELKGMHEPIINAKATEAWLAVLEGSGLPYGPVNTIEEVFSHPQTNARDMVYSLPHKSSVSEKIGVLDLFLIMA</sequence>
<dbReference type="Pfam" id="PF02515">
    <property type="entry name" value="CoA_transf_3"/>
    <property type="match status" value="1"/>
</dbReference>
<keyword evidence="2" id="KW-0808">Transferase</keyword>